<sequence length="306" mass="33502">MSYYIGVDVGGTNIKAGIVYKDSVIKRINLKTQADRGPEECLNQIRRAIKNFINEGEGIGIGIAGIIDSKKGIVRYSPNLIGWEDIRLVSILKKDFKKPVRILNDVNAILIGEWIYGAGKGYKNIFLFTLGTGVGGAGVCEGRLLFGANGFAGEFGHTVINFSGPKCLCGNYGCLERYVGSRYIIELAHNKIKKERTSLSNYKNLTPKIIADEAKKGDRIAIEIFEEVGYYIGIGVANIVNLFDPEVVIISGGISRAGKILFEPIKRTVRQRILGPQYRRLKIVPAKLGDEAGILGSAFFVANLDL</sequence>
<evidence type="ECO:0000256" key="1">
    <source>
        <dbReference type="ARBA" id="ARBA00006479"/>
    </source>
</evidence>
<proteinExistence type="inferred from homology"/>
<protein>
    <submittedName>
        <fullName evidence="2">ROK family protein</fullName>
    </submittedName>
</protein>
<dbReference type="InterPro" id="IPR000600">
    <property type="entry name" value="ROK"/>
</dbReference>
<dbReference type="SUPFAM" id="SSF53067">
    <property type="entry name" value="Actin-like ATPase domain"/>
    <property type="match status" value="1"/>
</dbReference>
<gene>
    <name evidence="2" type="ORF">ENX68_00020</name>
</gene>
<dbReference type="EMBL" id="DTOZ01000003">
    <property type="protein sequence ID" value="HGE77371.1"/>
    <property type="molecule type" value="Genomic_DNA"/>
</dbReference>
<dbReference type="PANTHER" id="PTHR18964">
    <property type="entry name" value="ROK (REPRESSOR, ORF, KINASE) FAMILY"/>
    <property type="match status" value="1"/>
</dbReference>
<name>A0A7V3RFW7_UNCW3</name>
<accession>A0A7V3RFW7</accession>
<dbReference type="AlphaFoldDB" id="A0A7V3RFW7"/>
<comment type="similarity">
    <text evidence="1">Belongs to the ROK (NagC/XylR) family.</text>
</comment>
<dbReference type="Pfam" id="PF00480">
    <property type="entry name" value="ROK"/>
    <property type="match status" value="1"/>
</dbReference>
<dbReference type="PANTHER" id="PTHR18964:SF149">
    <property type="entry name" value="BIFUNCTIONAL UDP-N-ACETYLGLUCOSAMINE 2-EPIMERASE_N-ACETYLMANNOSAMINE KINASE"/>
    <property type="match status" value="1"/>
</dbReference>
<evidence type="ECO:0000313" key="2">
    <source>
        <dbReference type="EMBL" id="HGE77371.1"/>
    </source>
</evidence>
<organism evidence="2">
    <name type="scientific">candidate division WOR-3 bacterium</name>
    <dbReference type="NCBI Taxonomy" id="2052148"/>
    <lineage>
        <taxon>Bacteria</taxon>
        <taxon>Bacteria division WOR-3</taxon>
    </lineage>
</organism>
<dbReference type="Gene3D" id="3.30.420.40">
    <property type="match status" value="2"/>
</dbReference>
<dbReference type="InterPro" id="IPR043129">
    <property type="entry name" value="ATPase_NBD"/>
</dbReference>
<reference evidence="2" key="1">
    <citation type="journal article" date="2020" name="mSystems">
        <title>Genome- and Community-Level Interaction Insights into Carbon Utilization and Element Cycling Functions of Hydrothermarchaeota in Hydrothermal Sediment.</title>
        <authorList>
            <person name="Zhou Z."/>
            <person name="Liu Y."/>
            <person name="Xu W."/>
            <person name="Pan J."/>
            <person name="Luo Z.H."/>
            <person name="Li M."/>
        </authorList>
    </citation>
    <scope>NUCLEOTIDE SEQUENCE [LARGE SCALE GENOMIC DNA]</scope>
    <source>
        <strain evidence="2">SpSt-961</strain>
    </source>
</reference>
<comment type="caution">
    <text evidence="2">The sequence shown here is derived from an EMBL/GenBank/DDBJ whole genome shotgun (WGS) entry which is preliminary data.</text>
</comment>